<comment type="similarity">
    <text evidence="2">Belongs to the dUTPase family.</text>
</comment>
<evidence type="ECO:0000256" key="5">
    <source>
        <dbReference type="ARBA" id="ARBA00023080"/>
    </source>
</evidence>
<dbReference type="RefSeq" id="XP_007605021.1">
    <property type="nucleotide sequence ID" value="XM_007604959.1"/>
</dbReference>
<evidence type="ECO:0000256" key="2">
    <source>
        <dbReference type="ARBA" id="ARBA00006581"/>
    </source>
</evidence>
<gene>
    <name evidence="7" type="ORF">VICG_01575</name>
</gene>
<dbReference type="GeneID" id="19882286"/>
<dbReference type="PANTHER" id="PTHR11241">
    <property type="entry name" value="DEOXYURIDINE 5'-TRIPHOSPHATE NUCLEOTIDOHYDROLASE"/>
    <property type="match status" value="1"/>
</dbReference>
<evidence type="ECO:0000313" key="8">
    <source>
        <dbReference type="Proteomes" id="UP000011082"/>
    </source>
</evidence>
<dbReference type="AlphaFoldDB" id="L2GLF1"/>
<dbReference type="VEuPathDB" id="MicrosporidiaDB:VICG_01575"/>
<dbReference type="EC" id="3.6.1.23" evidence="4"/>
<dbReference type="InterPro" id="IPR036157">
    <property type="entry name" value="dUTPase-like_sf"/>
</dbReference>
<feature type="domain" description="dUTPase-like" evidence="6">
    <location>
        <begin position="14"/>
        <end position="138"/>
    </location>
</feature>
<dbReference type="InterPro" id="IPR029054">
    <property type="entry name" value="dUTPase-like"/>
</dbReference>
<dbReference type="STRING" id="993615.L2GLF1"/>
<evidence type="ECO:0000313" key="7">
    <source>
        <dbReference type="EMBL" id="ELA41335.1"/>
    </source>
</evidence>
<evidence type="ECO:0000259" key="6">
    <source>
        <dbReference type="Pfam" id="PF00692"/>
    </source>
</evidence>
<dbReference type="GO" id="GO:0046081">
    <property type="term" value="P:dUTP catabolic process"/>
    <property type="evidence" value="ECO:0007669"/>
    <property type="project" value="InterPro"/>
</dbReference>
<keyword evidence="8" id="KW-1185">Reference proteome</keyword>
<dbReference type="GO" id="GO:0000287">
    <property type="term" value="F:magnesium ion binding"/>
    <property type="evidence" value="ECO:0007669"/>
    <property type="project" value="InterPro"/>
</dbReference>
<comment type="subunit">
    <text evidence="3">Homotrimer.</text>
</comment>
<dbReference type="Proteomes" id="UP000011082">
    <property type="component" value="Unassembled WGS sequence"/>
</dbReference>
<evidence type="ECO:0000256" key="1">
    <source>
        <dbReference type="ARBA" id="ARBA00005142"/>
    </source>
</evidence>
<protein>
    <recommendedName>
        <fullName evidence="4">dUTP diphosphatase</fullName>
        <ecNumber evidence="4">3.6.1.23</ecNumber>
    </recommendedName>
</protein>
<sequence length="140" mass="15513">MAETVPLEKSEKWAQLPAKERTTDRGYCVYNVYTAALPRGKPVVVSSGLIFPELKERAVLILGHPPTNLNRNVETRSRIIGAGDLSFTCVNFGENDIELDPLTRITKFVVLRVAQDEPVVCEELDETERGHNGFGSTGLK</sequence>
<dbReference type="Gene3D" id="2.70.40.10">
    <property type="match status" value="1"/>
</dbReference>
<dbReference type="PANTHER" id="PTHR11241:SF0">
    <property type="entry name" value="DEOXYURIDINE 5'-TRIPHOSPHATE NUCLEOTIDOHYDROLASE"/>
    <property type="match status" value="1"/>
</dbReference>
<dbReference type="InParanoid" id="L2GLF1"/>
<keyword evidence="5" id="KW-0546">Nucleotide metabolism</keyword>
<dbReference type="HOGENOM" id="CLU_1836667_0_0_1"/>
<proteinExistence type="inferred from homology"/>
<dbReference type="Pfam" id="PF00692">
    <property type="entry name" value="dUTPase"/>
    <property type="match status" value="1"/>
</dbReference>
<dbReference type="EMBL" id="JH370145">
    <property type="protein sequence ID" value="ELA41335.1"/>
    <property type="molecule type" value="Genomic_DNA"/>
</dbReference>
<comment type="pathway">
    <text evidence="1">Pyrimidine metabolism; dUMP biosynthesis; dUMP from dCTP (dUTP route): step 2/2.</text>
</comment>
<reference evidence="8" key="1">
    <citation type="submission" date="2011-05" db="EMBL/GenBank/DDBJ databases">
        <title>The genome sequence of Vittaforma corneae strain ATCC 50505.</title>
        <authorList>
            <consortium name="The Broad Institute Genome Sequencing Platform"/>
            <person name="Cuomo C."/>
            <person name="Didier E."/>
            <person name="Bowers L."/>
            <person name="Young S.K."/>
            <person name="Zeng Q."/>
            <person name="Gargeya S."/>
            <person name="Fitzgerald M."/>
            <person name="Haas B."/>
            <person name="Abouelleil A."/>
            <person name="Alvarado L."/>
            <person name="Arachchi H.M."/>
            <person name="Berlin A."/>
            <person name="Chapman S.B."/>
            <person name="Gearin G."/>
            <person name="Goldberg J."/>
            <person name="Griggs A."/>
            <person name="Gujja S."/>
            <person name="Hansen M."/>
            <person name="Heiman D."/>
            <person name="Howarth C."/>
            <person name="Larimer J."/>
            <person name="Lui A."/>
            <person name="MacDonald P.J.P."/>
            <person name="McCowen C."/>
            <person name="Montmayeur A."/>
            <person name="Murphy C."/>
            <person name="Neiman D."/>
            <person name="Pearson M."/>
            <person name="Priest M."/>
            <person name="Roberts A."/>
            <person name="Saif S."/>
            <person name="Shea T."/>
            <person name="Sisk P."/>
            <person name="Stolte C."/>
            <person name="Sykes S."/>
            <person name="Wortman J."/>
            <person name="Nusbaum C."/>
            <person name="Birren B."/>
        </authorList>
    </citation>
    <scope>NUCLEOTIDE SEQUENCE [LARGE SCALE GENOMIC DNA]</scope>
    <source>
        <strain evidence="8">ATCC 50505</strain>
    </source>
</reference>
<accession>L2GLF1</accession>
<dbReference type="OrthoDB" id="10261072at2759"/>
<dbReference type="GO" id="GO:0006226">
    <property type="term" value="P:dUMP biosynthetic process"/>
    <property type="evidence" value="ECO:0007669"/>
    <property type="project" value="InterPro"/>
</dbReference>
<evidence type="ECO:0000256" key="3">
    <source>
        <dbReference type="ARBA" id="ARBA00011233"/>
    </source>
</evidence>
<name>L2GLF1_VITCO</name>
<dbReference type="GO" id="GO:0004170">
    <property type="term" value="F:dUTP diphosphatase activity"/>
    <property type="evidence" value="ECO:0007669"/>
    <property type="project" value="UniProtKB-EC"/>
</dbReference>
<dbReference type="SUPFAM" id="SSF51283">
    <property type="entry name" value="dUTPase-like"/>
    <property type="match status" value="1"/>
</dbReference>
<dbReference type="InterPro" id="IPR008181">
    <property type="entry name" value="dUTPase"/>
</dbReference>
<organism evidence="7 8">
    <name type="scientific">Vittaforma corneae (strain ATCC 50505)</name>
    <name type="common">Microsporidian parasite</name>
    <name type="synonym">Nosema corneum</name>
    <dbReference type="NCBI Taxonomy" id="993615"/>
    <lineage>
        <taxon>Eukaryota</taxon>
        <taxon>Fungi</taxon>
        <taxon>Fungi incertae sedis</taxon>
        <taxon>Microsporidia</taxon>
        <taxon>Nosematidae</taxon>
        <taxon>Vittaforma</taxon>
    </lineage>
</organism>
<evidence type="ECO:0000256" key="4">
    <source>
        <dbReference type="ARBA" id="ARBA00012379"/>
    </source>
</evidence>